<dbReference type="EMBL" id="AY266303">
    <property type="protein sequence ID" value="AAQ17953.1"/>
    <property type="molecule type" value="Genomic_DNA"/>
</dbReference>
<evidence type="ECO:0000256" key="1">
    <source>
        <dbReference type="SAM" id="Phobius"/>
    </source>
</evidence>
<dbReference type="Proteomes" id="UP000002555">
    <property type="component" value="Segment"/>
</dbReference>
<sequence length="116" mass="13818">MNKWKHYLGLLGIVAVIGTCIMFMEKQTDKMYVAELIRLEGDVIRNRDDFVHVDEQITYREQEDIYDSNTMALSEARGQYRVYLKNACYKLTLRTELASRMKRDMEIYNYCINEVN</sequence>
<protein>
    <submittedName>
        <fullName evidence="2">Uncharacterized protein</fullName>
    </submittedName>
</protein>
<accession>Q76YE2</accession>
<keyword evidence="1" id="KW-0812">Transmembrane</keyword>
<dbReference type="KEGG" id="vg:2658007"/>
<keyword evidence="3" id="KW-1185">Reference proteome</keyword>
<gene>
    <name evidence="2" type="ORF">Aeh1ORF284c</name>
</gene>
<keyword evidence="1" id="KW-0472">Membrane</keyword>
<organism evidence="2 3">
    <name type="scientific">Aeromonas phage Aeh1</name>
    <dbReference type="NCBI Taxonomy" id="2880362"/>
    <lineage>
        <taxon>Viruses</taxon>
        <taxon>Duplodnaviria</taxon>
        <taxon>Heunggongvirae</taxon>
        <taxon>Uroviricota</taxon>
        <taxon>Caudoviricetes</taxon>
        <taxon>Pantevenvirales</taxon>
        <taxon>Straboviridae</taxon>
        <taxon>Cinqassovirus</taxon>
        <taxon>Cinqassovirus aeh1</taxon>
    </lineage>
</organism>
<feature type="transmembrane region" description="Helical" evidence="1">
    <location>
        <begin position="6"/>
        <end position="24"/>
    </location>
</feature>
<dbReference type="OrthoDB" id="34878at10239"/>
<keyword evidence="1" id="KW-1133">Transmembrane helix</keyword>
<evidence type="ECO:0000313" key="2">
    <source>
        <dbReference type="EMBL" id="AAQ17953.1"/>
    </source>
</evidence>
<proteinExistence type="predicted"/>
<reference evidence="2 3" key="1">
    <citation type="journal article" date="2001" name="J. Bacteriol.">
        <title>Phylogeny of the major head and tail genes of the wide-ranging T4-type bacteriophages.</title>
        <authorList>
            <person name="Tetart F."/>
            <person name="Desplats C."/>
            <person name="Kutateladze M."/>
            <person name="Monod C."/>
            <person name="Ackermann H.W."/>
            <person name="Krisch H.M."/>
        </authorList>
    </citation>
    <scope>NUCLEOTIDE SEQUENCE</scope>
</reference>
<name>Q76YE2_9CAUD</name>
<evidence type="ECO:0000313" key="3">
    <source>
        <dbReference type="Proteomes" id="UP000002555"/>
    </source>
</evidence>
<dbReference type="RefSeq" id="NP_944181.1">
    <property type="nucleotide sequence ID" value="NC_005260.1"/>
</dbReference>